<dbReference type="PANTHER" id="PTHR24347">
    <property type="entry name" value="SERINE/THREONINE-PROTEIN KINASE"/>
    <property type="match status" value="1"/>
</dbReference>
<dbReference type="InterPro" id="IPR017441">
    <property type="entry name" value="Protein_kinase_ATP_BS"/>
</dbReference>
<feature type="compositionally biased region" description="Basic and acidic residues" evidence="7">
    <location>
        <begin position="390"/>
        <end position="403"/>
    </location>
</feature>
<evidence type="ECO:0000256" key="7">
    <source>
        <dbReference type="SAM" id="MobiDB-lite"/>
    </source>
</evidence>
<feature type="domain" description="Protein kinase" evidence="8">
    <location>
        <begin position="52"/>
        <end position="320"/>
    </location>
</feature>
<dbReference type="GO" id="GO:0005524">
    <property type="term" value="F:ATP binding"/>
    <property type="evidence" value="ECO:0007669"/>
    <property type="project" value="UniProtKB-UniRule"/>
</dbReference>
<dbReference type="Proteomes" id="UP001314263">
    <property type="component" value="Unassembled WGS sequence"/>
</dbReference>
<name>A0AAV1IKA3_9CHLO</name>
<dbReference type="FunFam" id="1.10.510.10:FF:000571">
    <property type="entry name" value="Maternal embryonic leucine zipper kinase"/>
    <property type="match status" value="1"/>
</dbReference>
<feature type="compositionally biased region" description="Polar residues" evidence="7">
    <location>
        <begin position="405"/>
        <end position="417"/>
    </location>
</feature>
<dbReference type="AlphaFoldDB" id="A0AAV1IKA3"/>
<keyword evidence="6" id="KW-0723">Serine/threonine-protein kinase</keyword>
<gene>
    <name evidence="9" type="ORF">CVIRNUC_010791</name>
</gene>
<evidence type="ECO:0000313" key="9">
    <source>
        <dbReference type="EMBL" id="CAK0787569.1"/>
    </source>
</evidence>
<reference evidence="9 10" key="1">
    <citation type="submission" date="2023-10" db="EMBL/GenBank/DDBJ databases">
        <authorList>
            <person name="Maclean D."/>
            <person name="Macfadyen A."/>
        </authorList>
    </citation>
    <scope>NUCLEOTIDE SEQUENCE [LARGE SCALE GENOMIC DNA]</scope>
</reference>
<evidence type="ECO:0000256" key="5">
    <source>
        <dbReference type="PROSITE-ProRule" id="PRU10141"/>
    </source>
</evidence>
<dbReference type="Gene3D" id="1.10.510.10">
    <property type="entry name" value="Transferase(Phosphotransferase) domain 1"/>
    <property type="match status" value="1"/>
</dbReference>
<dbReference type="PROSITE" id="PS50011">
    <property type="entry name" value="PROTEIN_KINASE_DOM"/>
    <property type="match status" value="1"/>
</dbReference>
<dbReference type="InterPro" id="IPR011009">
    <property type="entry name" value="Kinase-like_dom_sf"/>
</dbReference>
<evidence type="ECO:0000256" key="2">
    <source>
        <dbReference type="ARBA" id="ARBA00022741"/>
    </source>
</evidence>
<accession>A0AAV1IKA3</accession>
<dbReference type="CDD" id="cd05117">
    <property type="entry name" value="STKc_CAMK"/>
    <property type="match status" value="1"/>
</dbReference>
<evidence type="ECO:0000313" key="10">
    <source>
        <dbReference type="Proteomes" id="UP001314263"/>
    </source>
</evidence>
<dbReference type="InterPro" id="IPR000719">
    <property type="entry name" value="Prot_kinase_dom"/>
</dbReference>
<dbReference type="FunFam" id="3.30.200.20:FF:000042">
    <property type="entry name" value="Aurora kinase A"/>
    <property type="match status" value="1"/>
</dbReference>
<dbReference type="InterPro" id="IPR008271">
    <property type="entry name" value="Ser/Thr_kinase_AS"/>
</dbReference>
<evidence type="ECO:0000256" key="4">
    <source>
        <dbReference type="ARBA" id="ARBA00022840"/>
    </source>
</evidence>
<keyword evidence="10" id="KW-1185">Reference proteome</keyword>
<evidence type="ECO:0000256" key="3">
    <source>
        <dbReference type="ARBA" id="ARBA00022777"/>
    </source>
</evidence>
<dbReference type="SMART" id="SM00220">
    <property type="entry name" value="S_TKc"/>
    <property type="match status" value="1"/>
</dbReference>
<keyword evidence="2 5" id="KW-0547">Nucleotide-binding</keyword>
<dbReference type="SUPFAM" id="SSF56112">
    <property type="entry name" value="Protein kinase-like (PK-like)"/>
    <property type="match status" value="1"/>
</dbReference>
<feature type="binding site" evidence="5">
    <location>
        <position position="81"/>
    </location>
    <ligand>
        <name>ATP</name>
        <dbReference type="ChEBI" id="CHEBI:30616"/>
    </ligand>
</feature>
<keyword evidence="3" id="KW-0418">Kinase</keyword>
<evidence type="ECO:0000256" key="6">
    <source>
        <dbReference type="RuleBase" id="RU000304"/>
    </source>
</evidence>
<evidence type="ECO:0000256" key="1">
    <source>
        <dbReference type="ARBA" id="ARBA00022679"/>
    </source>
</evidence>
<dbReference type="Gene3D" id="3.30.200.20">
    <property type="entry name" value="Phosphorylase Kinase, domain 1"/>
    <property type="match status" value="1"/>
</dbReference>
<feature type="region of interest" description="Disordered" evidence="7">
    <location>
        <begin position="370"/>
        <end position="417"/>
    </location>
</feature>
<evidence type="ECO:0000259" key="8">
    <source>
        <dbReference type="PROSITE" id="PS50011"/>
    </source>
</evidence>
<sequence>MGICAGKPKDKEDITPVRIPHAQPKGQQHRRHDHVPRPTCKLRTDARVRDLYRIGRTLGTGGFAVVKLATEKATGGEYAVKIMALPEKGRIVGENENTRDDIFKEIDILVGLNHPNVIYLKEYFEESNKVYLITELLTGGELLDSLLQRGSYNEGDARGCFVQLLRGIEYLHANNISHRDLKLENLLLQRPASEHEVPAVKIADFGLAKKMAESQMRTICGTPQYVAPEVILGTPGLMYGPAVDLWSAGVVLFILLGGYPPFYDESEPALFSQIRRGHFSFDDPVWDSVSERAKELIKQLLEVHPEKRLTATQALQHPWCLDKMEGGELTDLSLTRAKLRKKDEQHRFKGAVHAVIMQNRLRHLVEDKHTHNGETQDGGAPHTDPAPTERSQEAARMPEERHAAATSNGAADQHSAG</sequence>
<organism evidence="9 10">
    <name type="scientific">Coccomyxa viridis</name>
    <dbReference type="NCBI Taxonomy" id="1274662"/>
    <lineage>
        <taxon>Eukaryota</taxon>
        <taxon>Viridiplantae</taxon>
        <taxon>Chlorophyta</taxon>
        <taxon>core chlorophytes</taxon>
        <taxon>Trebouxiophyceae</taxon>
        <taxon>Trebouxiophyceae incertae sedis</taxon>
        <taxon>Coccomyxaceae</taxon>
        <taxon>Coccomyxa</taxon>
    </lineage>
</organism>
<keyword evidence="1" id="KW-0808">Transferase</keyword>
<comment type="similarity">
    <text evidence="6">Belongs to the protein kinase superfamily.</text>
</comment>
<comment type="caution">
    <text evidence="9">The sequence shown here is derived from an EMBL/GenBank/DDBJ whole genome shotgun (WGS) entry which is preliminary data.</text>
</comment>
<dbReference type="PROSITE" id="PS00107">
    <property type="entry name" value="PROTEIN_KINASE_ATP"/>
    <property type="match status" value="1"/>
</dbReference>
<keyword evidence="4 5" id="KW-0067">ATP-binding</keyword>
<dbReference type="PROSITE" id="PS00108">
    <property type="entry name" value="PROTEIN_KINASE_ST"/>
    <property type="match status" value="1"/>
</dbReference>
<protein>
    <recommendedName>
        <fullName evidence="8">Protein kinase domain-containing protein</fullName>
    </recommendedName>
</protein>
<dbReference type="Pfam" id="PF00069">
    <property type="entry name" value="Pkinase"/>
    <property type="match status" value="1"/>
</dbReference>
<dbReference type="GO" id="GO:0004674">
    <property type="term" value="F:protein serine/threonine kinase activity"/>
    <property type="evidence" value="ECO:0007669"/>
    <property type="project" value="UniProtKB-KW"/>
</dbReference>
<dbReference type="EMBL" id="CAUYUE010000017">
    <property type="protein sequence ID" value="CAK0787569.1"/>
    <property type="molecule type" value="Genomic_DNA"/>
</dbReference>
<proteinExistence type="inferred from homology"/>